<dbReference type="EMBL" id="JAMZEK010000004">
    <property type="protein sequence ID" value="MCP1375811.1"/>
    <property type="molecule type" value="Genomic_DNA"/>
</dbReference>
<feature type="transmembrane region" description="Helical" evidence="1">
    <location>
        <begin position="12"/>
        <end position="31"/>
    </location>
</feature>
<evidence type="ECO:0000313" key="3">
    <source>
        <dbReference type="Proteomes" id="UP001204615"/>
    </source>
</evidence>
<keyword evidence="1" id="KW-0472">Membrane</keyword>
<keyword evidence="3" id="KW-1185">Reference proteome</keyword>
<feature type="transmembrane region" description="Helical" evidence="1">
    <location>
        <begin position="43"/>
        <end position="64"/>
    </location>
</feature>
<protein>
    <submittedName>
        <fullName evidence="2">Uncharacterized protein</fullName>
    </submittedName>
</protein>
<proteinExistence type="predicted"/>
<name>A0ABT1FEJ8_9GAMM</name>
<feature type="transmembrane region" description="Helical" evidence="1">
    <location>
        <begin position="124"/>
        <end position="143"/>
    </location>
</feature>
<dbReference type="Proteomes" id="UP001204615">
    <property type="component" value="Unassembled WGS sequence"/>
</dbReference>
<reference evidence="2 3" key="1">
    <citation type="submission" date="2022-06" db="EMBL/GenBank/DDBJ databases">
        <title>Dyella sp. Sa strain:Sa Genome sequencing.</title>
        <authorList>
            <person name="Park S."/>
        </authorList>
    </citation>
    <scope>NUCLEOTIDE SEQUENCE [LARGE SCALE GENOMIC DNA]</scope>
    <source>
        <strain evidence="2 3">Sa</strain>
    </source>
</reference>
<feature type="transmembrane region" description="Helical" evidence="1">
    <location>
        <begin position="70"/>
        <end position="89"/>
    </location>
</feature>
<gene>
    <name evidence="2" type="ORF">NC595_17315</name>
</gene>
<keyword evidence="1" id="KW-1133">Transmembrane helix</keyword>
<sequence>MRFTAEVNWSPGDFVVFGAMLACVCGTWEFVARRRCDGAYRGAVGMALATTFLALWIDLAVGIAGPPGALANRVFLAVLGLGVVAAVLARGRAAGMMRMMLVMALAQTGVGLAGWVVAASPGPVVGLSLVFVGLWLISAGLFARAARAQH</sequence>
<keyword evidence="1" id="KW-0812">Transmembrane</keyword>
<evidence type="ECO:0000313" key="2">
    <source>
        <dbReference type="EMBL" id="MCP1375811.1"/>
    </source>
</evidence>
<organism evidence="2 3">
    <name type="scientific">Dyella lutea</name>
    <dbReference type="NCBI Taxonomy" id="2950441"/>
    <lineage>
        <taxon>Bacteria</taxon>
        <taxon>Pseudomonadati</taxon>
        <taxon>Pseudomonadota</taxon>
        <taxon>Gammaproteobacteria</taxon>
        <taxon>Lysobacterales</taxon>
        <taxon>Rhodanobacteraceae</taxon>
        <taxon>Dyella</taxon>
    </lineage>
</organism>
<feature type="transmembrane region" description="Helical" evidence="1">
    <location>
        <begin position="101"/>
        <end position="118"/>
    </location>
</feature>
<accession>A0ABT1FEJ8</accession>
<evidence type="ECO:0000256" key="1">
    <source>
        <dbReference type="SAM" id="Phobius"/>
    </source>
</evidence>
<dbReference type="RefSeq" id="WP_253568566.1">
    <property type="nucleotide sequence ID" value="NZ_JAMZEK010000004.1"/>
</dbReference>
<comment type="caution">
    <text evidence="2">The sequence shown here is derived from an EMBL/GenBank/DDBJ whole genome shotgun (WGS) entry which is preliminary data.</text>
</comment>